<feature type="compositionally biased region" description="Basic and acidic residues" evidence="1">
    <location>
        <begin position="195"/>
        <end position="209"/>
    </location>
</feature>
<keyword evidence="2" id="KW-1185">Reference proteome</keyword>
<dbReference type="AlphaFoldDB" id="A0A915KSK4"/>
<protein>
    <submittedName>
        <fullName evidence="3">Uncharacterized protein</fullName>
    </submittedName>
</protein>
<evidence type="ECO:0000313" key="2">
    <source>
        <dbReference type="Proteomes" id="UP000887565"/>
    </source>
</evidence>
<organism evidence="2 3">
    <name type="scientific">Romanomermis culicivorax</name>
    <name type="common">Nematode worm</name>
    <dbReference type="NCBI Taxonomy" id="13658"/>
    <lineage>
        <taxon>Eukaryota</taxon>
        <taxon>Metazoa</taxon>
        <taxon>Ecdysozoa</taxon>
        <taxon>Nematoda</taxon>
        <taxon>Enoplea</taxon>
        <taxon>Dorylaimia</taxon>
        <taxon>Mermithida</taxon>
        <taxon>Mermithoidea</taxon>
        <taxon>Mermithidae</taxon>
        <taxon>Romanomermis</taxon>
    </lineage>
</organism>
<evidence type="ECO:0000313" key="3">
    <source>
        <dbReference type="WBParaSite" id="nRc.2.0.1.t40623-RA"/>
    </source>
</evidence>
<dbReference type="Proteomes" id="UP000887565">
    <property type="component" value="Unplaced"/>
</dbReference>
<feature type="compositionally biased region" description="Low complexity" evidence="1">
    <location>
        <begin position="177"/>
        <end position="194"/>
    </location>
</feature>
<feature type="region of interest" description="Disordered" evidence="1">
    <location>
        <begin position="172"/>
        <end position="229"/>
    </location>
</feature>
<dbReference type="WBParaSite" id="nRc.2.0.1.t40623-RA">
    <property type="protein sequence ID" value="nRc.2.0.1.t40623-RA"/>
    <property type="gene ID" value="nRc.2.0.1.g40623"/>
</dbReference>
<proteinExistence type="predicted"/>
<evidence type="ECO:0000256" key="1">
    <source>
        <dbReference type="SAM" id="MobiDB-lite"/>
    </source>
</evidence>
<reference evidence="3" key="1">
    <citation type="submission" date="2022-11" db="UniProtKB">
        <authorList>
            <consortium name="WormBaseParasite"/>
        </authorList>
    </citation>
    <scope>IDENTIFICATION</scope>
</reference>
<accession>A0A915KSK4</accession>
<sequence length="229" mass="26039">MILKTILKKCFSSSITPKNICPKSNLINRDDHGDAGLGSLLSKHSDKSLRYSRVSSAIFILSDKILLKISIGRMIRSSKISKILKNNRRQKKHSDKSFSRKDLKSDIVSPLLNPRTIMGENKTQNPKVIIENAQEESDDYENMAKKISIYGDFKRSFDRFDDIRRNRVRKCGHFPDSSFESSTSEAETSAQTSESETRNAESDKKERSRLSTVHLLTPSSHETASWREG</sequence>
<name>A0A915KSK4_ROMCU</name>